<organism evidence="1 2">
    <name type="scientific">Methylorubrum rhodesianum</name>
    <dbReference type="NCBI Taxonomy" id="29427"/>
    <lineage>
        <taxon>Bacteria</taxon>
        <taxon>Pseudomonadati</taxon>
        <taxon>Pseudomonadota</taxon>
        <taxon>Alphaproteobacteria</taxon>
        <taxon>Hyphomicrobiales</taxon>
        <taxon>Methylobacteriaceae</taxon>
        <taxon>Methylorubrum</taxon>
    </lineage>
</organism>
<evidence type="ECO:0000313" key="2">
    <source>
        <dbReference type="Proteomes" id="UP001404845"/>
    </source>
</evidence>
<comment type="caution">
    <text evidence="1">The sequence shown here is derived from an EMBL/GenBank/DDBJ whole genome shotgun (WGS) entry which is preliminary data.</text>
</comment>
<protein>
    <submittedName>
        <fullName evidence="1">Uncharacterized protein</fullName>
    </submittedName>
</protein>
<gene>
    <name evidence="1" type="ORF">PUR21_01960</name>
</gene>
<dbReference type="EMBL" id="JAQYXL010000001">
    <property type="protein sequence ID" value="MEN3226448.1"/>
    <property type="molecule type" value="Genomic_DNA"/>
</dbReference>
<sequence length="138" mass="15283">MTMNVTASFGQFRQLVIEPVPVPAPKPNRPDEFWWVRLDEGMPLEPACIEFEGDAPTKVQVIGDDSWGGTPVEDFQWSHTDEDGTTTVHSRLELVERILPPGRVGEALVRLKACVDTREDTAMWAAVEDAIGLLGPEV</sequence>
<dbReference type="RefSeq" id="WP_345970112.1">
    <property type="nucleotide sequence ID" value="NZ_JAQYXL010000001.1"/>
</dbReference>
<dbReference type="Proteomes" id="UP001404845">
    <property type="component" value="Unassembled WGS sequence"/>
</dbReference>
<evidence type="ECO:0000313" key="1">
    <source>
        <dbReference type="EMBL" id="MEN3226448.1"/>
    </source>
</evidence>
<reference evidence="1 2" key="1">
    <citation type="journal article" date="2023" name="PLoS ONE">
        <title>Complete genome assembly of Hawai'i environmental nontuberculous mycobacteria reveals unexpected co-isolation with methylobacteria.</title>
        <authorList>
            <person name="Hendrix J."/>
            <person name="Epperson L.E."/>
            <person name="Tong E.I."/>
            <person name="Chan Y.L."/>
            <person name="Hasan N.A."/>
            <person name="Dawrs S.N."/>
            <person name="Norton G.J."/>
            <person name="Virdi R."/>
            <person name="Crooks J.L."/>
            <person name="Chan E.D."/>
            <person name="Honda J.R."/>
            <person name="Strong M."/>
        </authorList>
    </citation>
    <scope>NUCLEOTIDE SEQUENCE [LARGE SCALE GENOMIC DNA]</scope>
    <source>
        <strain evidence="1 2">NJH_HI01</strain>
    </source>
</reference>
<accession>A0ABU9Z5C2</accession>
<name>A0ABU9Z5C2_9HYPH</name>
<keyword evidence="2" id="KW-1185">Reference proteome</keyword>
<proteinExistence type="predicted"/>